<feature type="binding site" evidence="10 12">
    <location>
        <begin position="46"/>
        <end position="48"/>
    </location>
    <ligand>
        <name>L-glutamine</name>
        <dbReference type="ChEBI" id="CHEBI:58359"/>
    </ligand>
</feature>
<evidence type="ECO:0000256" key="9">
    <source>
        <dbReference type="ARBA" id="ARBA00064749"/>
    </source>
</evidence>
<keyword evidence="4 10" id="KW-0315">Glutamine amidotransferase</keyword>
<dbReference type="GO" id="GO:0006543">
    <property type="term" value="P:L-glutamine catabolic process"/>
    <property type="evidence" value="ECO:0007669"/>
    <property type="project" value="UniProtKB-UniRule"/>
</dbReference>
<feature type="active site" description="Nucleophile" evidence="10 11">
    <location>
        <position position="78"/>
    </location>
</feature>
<reference evidence="13 14" key="1">
    <citation type="submission" date="2019-07" db="EMBL/GenBank/DDBJ databases">
        <title>Whole genome shotgun sequence of Deinococcus cellulosilyticus NBRC 106333.</title>
        <authorList>
            <person name="Hosoyama A."/>
            <person name="Uohara A."/>
            <person name="Ohji S."/>
            <person name="Ichikawa N."/>
        </authorList>
    </citation>
    <scope>NUCLEOTIDE SEQUENCE [LARGE SCALE GENOMIC DNA]</scope>
    <source>
        <strain evidence="13 14">NBRC 106333</strain>
    </source>
</reference>
<accession>A0A511N5Z4</accession>
<evidence type="ECO:0000256" key="10">
    <source>
        <dbReference type="HAMAP-Rule" id="MF_01615"/>
    </source>
</evidence>
<dbReference type="EC" id="4.3.3.6" evidence="10"/>
<dbReference type="NCBIfam" id="TIGR03800">
    <property type="entry name" value="PLP_synth_Pdx2"/>
    <property type="match status" value="1"/>
</dbReference>
<comment type="function">
    <text evidence="8 10">Catalyzes the hydrolysis of glutamine to glutamate and ammonia as part of the biosynthesis of pyridoxal 5'-phosphate. The resulting ammonia molecule is channeled to the active site of PdxS.</text>
</comment>
<dbReference type="SUPFAM" id="SSF52317">
    <property type="entry name" value="Class I glutamine amidotransferase-like"/>
    <property type="match status" value="1"/>
</dbReference>
<evidence type="ECO:0000256" key="4">
    <source>
        <dbReference type="ARBA" id="ARBA00022962"/>
    </source>
</evidence>
<dbReference type="Proteomes" id="UP000321306">
    <property type="component" value="Unassembled WGS sequence"/>
</dbReference>
<evidence type="ECO:0000256" key="8">
    <source>
        <dbReference type="ARBA" id="ARBA00054599"/>
    </source>
</evidence>
<dbReference type="GO" id="GO:0005829">
    <property type="term" value="C:cytosol"/>
    <property type="evidence" value="ECO:0007669"/>
    <property type="project" value="TreeGrafter"/>
</dbReference>
<comment type="similarity">
    <text evidence="1 10">Belongs to the glutaminase PdxT/SNO family.</text>
</comment>
<evidence type="ECO:0000256" key="1">
    <source>
        <dbReference type="ARBA" id="ARBA00008345"/>
    </source>
</evidence>
<evidence type="ECO:0000313" key="13">
    <source>
        <dbReference type="EMBL" id="GEM48282.1"/>
    </source>
</evidence>
<dbReference type="HAMAP" id="MF_01615">
    <property type="entry name" value="PdxT"/>
    <property type="match status" value="1"/>
</dbReference>
<keyword evidence="5 10" id="KW-0456">Lyase</keyword>
<dbReference type="PANTHER" id="PTHR31559:SF0">
    <property type="entry name" value="PYRIDOXAL 5'-PHOSPHATE SYNTHASE SUBUNIT SNO1-RELATED"/>
    <property type="match status" value="1"/>
</dbReference>
<dbReference type="InterPro" id="IPR029062">
    <property type="entry name" value="Class_I_gatase-like"/>
</dbReference>
<proteinExistence type="inferred from homology"/>
<gene>
    <name evidence="10 13" type="primary">pdxT</name>
    <name evidence="13" type="ORF">DC3_39170</name>
</gene>
<dbReference type="InterPro" id="IPR002161">
    <property type="entry name" value="PdxT/SNO"/>
</dbReference>
<dbReference type="Gene3D" id="3.40.50.880">
    <property type="match status" value="1"/>
</dbReference>
<dbReference type="GO" id="GO:1903600">
    <property type="term" value="C:glutaminase complex"/>
    <property type="evidence" value="ECO:0007669"/>
    <property type="project" value="TreeGrafter"/>
</dbReference>
<dbReference type="CDD" id="cd01749">
    <property type="entry name" value="GATase1_PB"/>
    <property type="match status" value="1"/>
</dbReference>
<feature type="binding site" evidence="10 12">
    <location>
        <begin position="139"/>
        <end position="140"/>
    </location>
    <ligand>
        <name>L-glutamine</name>
        <dbReference type="ChEBI" id="CHEBI:58359"/>
    </ligand>
</feature>
<dbReference type="GO" id="GO:0036381">
    <property type="term" value="F:pyridoxal 5'-phosphate synthase (glutamine hydrolysing) activity"/>
    <property type="evidence" value="ECO:0007669"/>
    <property type="project" value="UniProtKB-UniRule"/>
</dbReference>
<dbReference type="PROSITE" id="PS51130">
    <property type="entry name" value="PDXT_SNO_2"/>
    <property type="match status" value="1"/>
</dbReference>
<feature type="active site" description="Charge relay system" evidence="10 11">
    <location>
        <position position="177"/>
    </location>
</feature>
<dbReference type="UniPathway" id="UPA00245"/>
<comment type="pathway">
    <text evidence="10">Cofactor biosynthesis; pyridoxal 5'-phosphate biosynthesis.</text>
</comment>
<feature type="binding site" evidence="10 12">
    <location>
        <position position="111"/>
    </location>
    <ligand>
        <name>L-glutamine</name>
        <dbReference type="ChEBI" id="CHEBI:58359"/>
    </ligand>
</feature>
<keyword evidence="14" id="KW-1185">Reference proteome</keyword>
<comment type="caution">
    <text evidence="13">The sequence shown here is derived from an EMBL/GenBank/DDBJ whole genome shotgun (WGS) entry which is preliminary data.</text>
</comment>
<dbReference type="PROSITE" id="PS51273">
    <property type="entry name" value="GATASE_TYPE_1"/>
    <property type="match status" value="1"/>
</dbReference>
<evidence type="ECO:0000256" key="11">
    <source>
        <dbReference type="PIRSR" id="PIRSR005639-1"/>
    </source>
</evidence>
<comment type="catalytic activity">
    <reaction evidence="7 10">
        <text>L-glutamine + H2O = L-glutamate + NH4(+)</text>
        <dbReference type="Rhea" id="RHEA:15889"/>
        <dbReference type="ChEBI" id="CHEBI:15377"/>
        <dbReference type="ChEBI" id="CHEBI:28938"/>
        <dbReference type="ChEBI" id="CHEBI:29985"/>
        <dbReference type="ChEBI" id="CHEBI:58359"/>
        <dbReference type="EC" id="3.5.1.2"/>
    </reaction>
</comment>
<comment type="subunit">
    <text evidence="9 10">In the presence of PdxS, forms a dodecamer of heterodimers. Only shows activity in the heterodimer.</text>
</comment>
<dbReference type="GO" id="GO:0004359">
    <property type="term" value="F:glutaminase activity"/>
    <property type="evidence" value="ECO:0007669"/>
    <property type="project" value="UniProtKB-UniRule"/>
</dbReference>
<name>A0A511N5Z4_DEIC1</name>
<dbReference type="EC" id="3.5.1.2" evidence="10"/>
<dbReference type="AlphaFoldDB" id="A0A511N5Z4"/>
<dbReference type="OrthoDB" id="9810320at2"/>
<dbReference type="GO" id="GO:0042823">
    <property type="term" value="P:pyridoxal phosphate biosynthetic process"/>
    <property type="evidence" value="ECO:0007669"/>
    <property type="project" value="UniProtKB-UniRule"/>
</dbReference>
<dbReference type="InterPro" id="IPR021196">
    <property type="entry name" value="PdxT/SNO_CS"/>
</dbReference>
<evidence type="ECO:0000256" key="7">
    <source>
        <dbReference type="ARBA" id="ARBA00049534"/>
    </source>
</evidence>
<dbReference type="PANTHER" id="PTHR31559">
    <property type="entry name" value="PYRIDOXAL 5'-PHOSPHATE SYNTHASE SUBUNIT SNO"/>
    <property type="match status" value="1"/>
</dbReference>
<dbReference type="RefSeq" id="WP_146887228.1">
    <property type="nucleotide sequence ID" value="NZ_BJXB01000019.1"/>
</dbReference>
<sequence length="195" mass="21410">MKIGVLALQGAFREHRQMLEKLGVEVTEVRLPKHLVGLSGLVIPGGESTTMGKLMMDYDLKEPIQKFYQEGGAIFGTCAGAIMLASEIEGQPKHIQGKQPSLELMDITVARNAFGRQVDSFKEPLTIKGLESSFDAVFIRAPVITHVGQDVEVLCEHQGQVVLARSGRLMAASFHPELTRDARVHELFLKTCVKA</sequence>
<dbReference type="PROSITE" id="PS01236">
    <property type="entry name" value="PDXT_SNO_1"/>
    <property type="match status" value="1"/>
</dbReference>
<evidence type="ECO:0000256" key="3">
    <source>
        <dbReference type="ARBA" id="ARBA00022898"/>
    </source>
</evidence>
<protein>
    <recommendedName>
        <fullName evidence="10">Pyridoxal 5'-phosphate synthase subunit PdxT</fullName>
        <ecNumber evidence="10">4.3.3.6</ecNumber>
    </recommendedName>
    <alternativeName>
        <fullName evidence="10">Pdx2</fullName>
    </alternativeName>
    <alternativeName>
        <fullName evidence="10">Pyridoxal 5'-phosphate synthase glutaminase subunit</fullName>
        <ecNumber evidence="10">3.5.1.2</ecNumber>
    </alternativeName>
</protein>
<dbReference type="GO" id="GO:0008614">
    <property type="term" value="P:pyridoxine metabolic process"/>
    <property type="evidence" value="ECO:0007669"/>
    <property type="project" value="TreeGrafter"/>
</dbReference>
<dbReference type="EMBL" id="BJXB01000019">
    <property type="protein sequence ID" value="GEM48282.1"/>
    <property type="molecule type" value="Genomic_DNA"/>
</dbReference>
<feature type="active site" description="Charge relay system" evidence="10 11">
    <location>
        <position position="175"/>
    </location>
</feature>
<evidence type="ECO:0000256" key="6">
    <source>
        <dbReference type="ARBA" id="ARBA00047992"/>
    </source>
</evidence>
<organism evidence="13 14">
    <name type="scientific">Deinococcus cellulosilyticus (strain DSM 18568 / NBRC 106333 / KACC 11606 / 5516J-15)</name>
    <dbReference type="NCBI Taxonomy" id="1223518"/>
    <lineage>
        <taxon>Bacteria</taxon>
        <taxon>Thermotogati</taxon>
        <taxon>Deinococcota</taxon>
        <taxon>Deinococci</taxon>
        <taxon>Deinococcales</taxon>
        <taxon>Deinococcaceae</taxon>
        <taxon>Deinococcus</taxon>
    </lineage>
</organism>
<dbReference type="Pfam" id="PF01174">
    <property type="entry name" value="SNO"/>
    <property type="match status" value="1"/>
</dbReference>
<evidence type="ECO:0000256" key="5">
    <source>
        <dbReference type="ARBA" id="ARBA00023239"/>
    </source>
</evidence>
<keyword evidence="2 10" id="KW-0378">Hydrolase</keyword>
<keyword evidence="3 10" id="KW-0663">Pyridoxal phosphate</keyword>
<evidence type="ECO:0000256" key="2">
    <source>
        <dbReference type="ARBA" id="ARBA00022801"/>
    </source>
</evidence>
<evidence type="ECO:0000256" key="12">
    <source>
        <dbReference type="PIRSR" id="PIRSR005639-2"/>
    </source>
</evidence>
<evidence type="ECO:0000313" key="14">
    <source>
        <dbReference type="Proteomes" id="UP000321306"/>
    </source>
</evidence>
<dbReference type="FunFam" id="3.40.50.880:FF:000010">
    <property type="entry name" value="uncharacterized protein LOC100176842 isoform X2"/>
    <property type="match status" value="1"/>
</dbReference>
<dbReference type="PIRSF" id="PIRSF005639">
    <property type="entry name" value="Glut_amidoT_SNO"/>
    <property type="match status" value="1"/>
</dbReference>
<comment type="catalytic activity">
    <reaction evidence="6 10">
        <text>aldehydo-D-ribose 5-phosphate + D-glyceraldehyde 3-phosphate + L-glutamine = pyridoxal 5'-phosphate + L-glutamate + phosphate + 3 H2O + H(+)</text>
        <dbReference type="Rhea" id="RHEA:31507"/>
        <dbReference type="ChEBI" id="CHEBI:15377"/>
        <dbReference type="ChEBI" id="CHEBI:15378"/>
        <dbReference type="ChEBI" id="CHEBI:29985"/>
        <dbReference type="ChEBI" id="CHEBI:43474"/>
        <dbReference type="ChEBI" id="CHEBI:58273"/>
        <dbReference type="ChEBI" id="CHEBI:58359"/>
        <dbReference type="ChEBI" id="CHEBI:59776"/>
        <dbReference type="ChEBI" id="CHEBI:597326"/>
        <dbReference type="EC" id="4.3.3.6"/>
    </reaction>
</comment>